<dbReference type="InterPro" id="IPR007138">
    <property type="entry name" value="ABM_dom"/>
</dbReference>
<dbReference type="Pfam" id="PF03992">
    <property type="entry name" value="ABM"/>
    <property type="match status" value="1"/>
</dbReference>
<dbReference type="SUPFAM" id="SSF54909">
    <property type="entry name" value="Dimeric alpha+beta barrel"/>
    <property type="match status" value="1"/>
</dbReference>
<organism evidence="3 4">
    <name type="scientific">Azomonas macrocytogenes</name>
    <name type="common">Azotobacter macrocytogenes</name>
    <dbReference type="NCBI Taxonomy" id="69962"/>
    <lineage>
        <taxon>Bacteria</taxon>
        <taxon>Pseudomonadati</taxon>
        <taxon>Pseudomonadota</taxon>
        <taxon>Gammaproteobacteria</taxon>
        <taxon>Pseudomonadales</taxon>
        <taxon>Pseudomonadaceae</taxon>
        <taxon>Azomonas</taxon>
    </lineage>
</organism>
<dbReference type="PROSITE" id="PS51725">
    <property type="entry name" value="ABM"/>
    <property type="match status" value="1"/>
</dbReference>
<evidence type="ECO:0000313" key="4">
    <source>
        <dbReference type="Proteomes" id="UP000549250"/>
    </source>
</evidence>
<keyword evidence="4" id="KW-1185">Reference proteome</keyword>
<feature type="signal peptide" evidence="1">
    <location>
        <begin position="1"/>
        <end position="26"/>
    </location>
</feature>
<evidence type="ECO:0000256" key="1">
    <source>
        <dbReference type="SAM" id="SignalP"/>
    </source>
</evidence>
<dbReference type="SUPFAM" id="SSF69118">
    <property type="entry name" value="AhpD-like"/>
    <property type="match status" value="3"/>
</dbReference>
<dbReference type="InterPro" id="IPR006311">
    <property type="entry name" value="TAT_signal"/>
</dbReference>
<gene>
    <name evidence="3" type="ORF">FHR87_002806</name>
</gene>
<dbReference type="InterPro" id="IPR052512">
    <property type="entry name" value="4CMD/NDH-1_regulator"/>
</dbReference>
<dbReference type="PANTHER" id="PTHR33570">
    <property type="entry name" value="4-CARBOXYMUCONOLACTONE DECARBOXYLASE FAMILY PROTEIN"/>
    <property type="match status" value="1"/>
</dbReference>
<keyword evidence="1" id="KW-0732">Signal</keyword>
<name>A0A839T6C2_AZOMA</name>
<dbReference type="Gene3D" id="1.20.1290.10">
    <property type="entry name" value="AhpD-like"/>
    <property type="match status" value="2"/>
</dbReference>
<keyword evidence="3" id="KW-0456">Lyase</keyword>
<dbReference type="InterPro" id="IPR003779">
    <property type="entry name" value="CMD-like"/>
</dbReference>
<dbReference type="AlphaFoldDB" id="A0A839T6C2"/>
<reference evidence="3 4" key="1">
    <citation type="submission" date="2020-08" db="EMBL/GenBank/DDBJ databases">
        <title>Genomic Encyclopedia of Type Strains, Phase III (KMG-III): the genomes of soil and plant-associated and newly described type strains.</title>
        <authorList>
            <person name="Whitman W."/>
        </authorList>
    </citation>
    <scope>NUCLEOTIDE SEQUENCE [LARGE SCALE GENOMIC DNA]</scope>
    <source>
        <strain evidence="3 4">CECT 4462</strain>
    </source>
</reference>
<dbReference type="EC" id="4.1.1.44" evidence="3"/>
<dbReference type="RefSeq" id="WP_183167265.1">
    <property type="nucleotide sequence ID" value="NZ_JACHXI010000015.1"/>
</dbReference>
<dbReference type="GO" id="GO:0051920">
    <property type="term" value="F:peroxiredoxin activity"/>
    <property type="evidence" value="ECO:0007669"/>
    <property type="project" value="InterPro"/>
</dbReference>
<evidence type="ECO:0000259" key="2">
    <source>
        <dbReference type="PROSITE" id="PS51725"/>
    </source>
</evidence>
<dbReference type="PANTHER" id="PTHR33570:SF10">
    <property type="entry name" value="GAMMA-CARBOXYMUCONOLACTONE DECARBOXYLASE"/>
    <property type="match status" value="1"/>
</dbReference>
<dbReference type="InterPro" id="IPR011008">
    <property type="entry name" value="Dimeric_a/b-barrel"/>
</dbReference>
<dbReference type="Pfam" id="PF02627">
    <property type="entry name" value="CMD"/>
    <property type="match status" value="3"/>
</dbReference>
<accession>A0A839T6C2</accession>
<dbReference type="InterPro" id="IPR029032">
    <property type="entry name" value="AhpD-like"/>
</dbReference>
<dbReference type="Gene3D" id="3.30.70.100">
    <property type="match status" value="1"/>
</dbReference>
<proteinExistence type="predicted"/>
<sequence>MTDPANPQRRSLILASAVAVTVPAMAKAQIAMSSPSSAPTTPPLLDQRARRLLTRLDPSLPDRLAQSAGALSGALDPRARALVGLATFAAMADAAEPYQTQVRAALAAGVQPGEVVEVGLHVLVYAGFPAAQAAIQRTQAVFQEDRVPYRAASGRPQGNDRALGLANLRQAGGDAAARTWAMSPSEVAPLTVGFAHGEIWNRPGLSVRDREIITLAMLMVSGDEDGGLTFHATTCRRLGWSREAIVETLIQTAGDAGLARLLAAIEPVLDGLDRPIEAAPAVAQPRPEEADQALSDEARQQRGQDALNRISQASGQSVVSSFDAIAPDLGRYILEFSYGDIFARPGLDLKARELATVAALTATGRTVDEIPISVHINAALNVGASPREVTEAILHMLPYVGFPRVQKAMTAASDVFAERRLTLVPIAPGGQAPNLTIIGRLRAKPGRGAELQEALLPVVAASRQEAGCINYDLHVDEANPDSFVLYENWTNQAALDAHFQQPHSTALAARLPELLEIPLTMERLTEVSAWIGRKSP</sequence>
<evidence type="ECO:0000313" key="3">
    <source>
        <dbReference type="EMBL" id="MBB3104390.1"/>
    </source>
</evidence>
<dbReference type="Proteomes" id="UP000549250">
    <property type="component" value="Unassembled WGS sequence"/>
</dbReference>
<dbReference type="PROSITE" id="PS51318">
    <property type="entry name" value="TAT"/>
    <property type="match status" value="1"/>
</dbReference>
<feature type="chain" id="PRO_5032315056" evidence="1">
    <location>
        <begin position="27"/>
        <end position="536"/>
    </location>
</feature>
<feature type="domain" description="ABM" evidence="2">
    <location>
        <begin position="435"/>
        <end position="527"/>
    </location>
</feature>
<dbReference type="GO" id="GO:0047575">
    <property type="term" value="F:4-carboxymuconolactone decarboxylase activity"/>
    <property type="evidence" value="ECO:0007669"/>
    <property type="project" value="UniProtKB-EC"/>
</dbReference>
<protein>
    <submittedName>
        <fullName evidence="3">4-carboxymuconolactone decarboxylase</fullName>
        <ecNumber evidence="3">4.1.1.44</ecNumber>
    </submittedName>
</protein>
<comment type="caution">
    <text evidence="3">The sequence shown here is derived from an EMBL/GenBank/DDBJ whole genome shotgun (WGS) entry which is preliminary data.</text>
</comment>
<dbReference type="EMBL" id="JACHXI010000015">
    <property type="protein sequence ID" value="MBB3104390.1"/>
    <property type="molecule type" value="Genomic_DNA"/>
</dbReference>